<protein>
    <submittedName>
        <fullName evidence="1">Uncharacterized protein</fullName>
    </submittedName>
</protein>
<name>A0AAW6Z8H3_NEIMU</name>
<reference evidence="1" key="1">
    <citation type="submission" date="2023-05" db="EMBL/GenBank/DDBJ databases">
        <title>Genomic Catalog of Human Bladder Bacteria.</title>
        <authorList>
            <person name="Du J."/>
        </authorList>
    </citation>
    <scope>NUCLEOTIDE SEQUENCE</scope>
    <source>
        <strain evidence="1">UMB7974B</strain>
    </source>
</reference>
<comment type="caution">
    <text evidence="1">The sequence shown here is derived from an EMBL/GenBank/DDBJ whole genome shotgun (WGS) entry which is preliminary data.</text>
</comment>
<organism evidence="1 2">
    <name type="scientific">Neisseria mucosa</name>
    <dbReference type="NCBI Taxonomy" id="488"/>
    <lineage>
        <taxon>Bacteria</taxon>
        <taxon>Pseudomonadati</taxon>
        <taxon>Pseudomonadota</taxon>
        <taxon>Betaproteobacteria</taxon>
        <taxon>Neisseriales</taxon>
        <taxon>Neisseriaceae</taxon>
        <taxon>Neisseria</taxon>
    </lineage>
</organism>
<dbReference type="RefSeq" id="WP_261765101.1">
    <property type="nucleotide sequence ID" value="NZ_CP197397.1"/>
</dbReference>
<dbReference type="AlphaFoldDB" id="A0AAW6Z8H3"/>
<dbReference type="EMBL" id="JASPBL010000017">
    <property type="protein sequence ID" value="MDK8361480.1"/>
    <property type="molecule type" value="Genomic_DNA"/>
</dbReference>
<dbReference type="Proteomes" id="UP001240589">
    <property type="component" value="Unassembled WGS sequence"/>
</dbReference>
<gene>
    <name evidence="1" type="ORF">QP792_04545</name>
</gene>
<sequence>MATVQNAQIRQHFIRMGMPKKEIDSIMRDNVIMQKTHIFINKWGLSSIRVDHHVPATYTTRKLKGDIEYREMVFGKDYLTASDYAHEIEHGISDTLYRLDLADERNPTKNLTANEYARRFLYEEGKAEYNRFQFDLRNNPKETKYGSDTAAIKAMNQQQAVDYFAHKMKTQNPSGQPSHTYWTWAKSIFLEETNPNLLNGKTPAEKQKILQSGMDEAAPDHPNRLFGVGDERVRFQKTDPNMPLSLMPMMARGNPTLMVVFVPANSRLADGTVTTAARTALYYSSGGKQGAIEFGIGSAGKSVSFNDNLVNYSKSAYAALITSASRLHSNAVNRLATLVEQQKSEQASGKGKEIHNENEALKALQDLLNKANISLDLQGGVDNLQQNFDQIAKNYHTPLAIELYGEELLTTSVEDGVSFDMDGDGMAEQTAWLKKGSGFLVWDKNGDGMVNDGTEMFGEATVMSDGKRAENGVEALKDLDSDNNNIINQYDELWGELRIWHDENGNGKTEEGELSLLSDWDIQSISLDFAEINLKDEADNKILFESEVVLENGERRKVADIDFQNDKGIYNELAGEISAETAADVVYPTEISTSVILPGENTAYIPAV</sequence>
<proteinExistence type="predicted"/>
<accession>A0AAW6Z8H3</accession>
<dbReference type="PANTHER" id="PTHR39431:SF1">
    <property type="entry name" value="FRPA_C-RELATED PROTEIN"/>
    <property type="match status" value="1"/>
</dbReference>
<dbReference type="PANTHER" id="PTHR39431">
    <property type="entry name" value="FRPA/C-RELATED PROTEIN"/>
    <property type="match status" value="1"/>
</dbReference>
<evidence type="ECO:0000313" key="2">
    <source>
        <dbReference type="Proteomes" id="UP001240589"/>
    </source>
</evidence>
<evidence type="ECO:0000313" key="1">
    <source>
        <dbReference type="EMBL" id="MDK8361480.1"/>
    </source>
</evidence>